<evidence type="ECO:0000256" key="3">
    <source>
        <dbReference type="ARBA" id="ARBA00023163"/>
    </source>
</evidence>
<evidence type="ECO:0000313" key="4">
    <source>
        <dbReference type="EMBL" id="KLE32189.1"/>
    </source>
</evidence>
<keyword evidence="5" id="KW-1185">Reference proteome</keyword>
<reference evidence="4 5" key="1">
    <citation type="submission" date="2015-04" db="EMBL/GenBank/DDBJ databases">
        <title>The draft genome sequence of Erythrobacr gangjinensis K7-2.</title>
        <authorList>
            <person name="Zhuang L."/>
            <person name="Liu Y."/>
            <person name="Shao Z."/>
        </authorList>
    </citation>
    <scope>NUCLEOTIDE SEQUENCE [LARGE SCALE GENOMIC DNA]</scope>
    <source>
        <strain evidence="4 5">K7-2</strain>
    </source>
</reference>
<protein>
    <submittedName>
        <fullName evidence="4">Uncharacterized protein</fullName>
    </submittedName>
</protein>
<dbReference type="EMBL" id="LBHC01000002">
    <property type="protein sequence ID" value="KLE32189.1"/>
    <property type="molecule type" value="Genomic_DNA"/>
</dbReference>
<dbReference type="Gene3D" id="1.10.10.60">
    <property type="entry name" value="Homeodomain-like"/>
    <property type="match status" value="1"/>
</dbReference>
<evidence type="ECO:0000313" key="5">
    <source>
        <dbReference type="Proteomes" id="UP000053070"/>
    </source>
</evidence>
<dbReference type="Proteomes" id="UP000053070">
    <property type="component" value="Unassembled WGS sequence"/>
</dbReference>
<dbReference type="InterPro" id="IPR050204">
    <property type="entry name" value="AraC_XylS_family_regulators"/>
</dbReference>
<dbReference type="GO" id="GO:0043565">
    <property type="term" value="F:sequence-specific DNA binding"/>
    <property type="evidence" value="ECO:0007669"/>
    <property type="project" value="InterPro"/>
</dbReference>
<keyword evidence="1" id="KW-0805">Transcription regulation</keyword>
<dbReference type="GO" id="GO:0003700">
    <property type="term" value="F:DNA-binding transcription factor activity"/>
    <property type="evidence" value="ECO:0007669"/>
    <property type="project" value="InterPro"/>
</dbReference>
<sequence length="296" mass="32840">MKRDGLEGGELTAPHRFTIDYFAPEGPVANFVTTFYHFRCDDPLVRDMQPAAVGHLTLFPYGEGKMSLPDGGSDPSCEVNLLTPFACAAPFEVKGPFHAVGAALSPLGWAALTGMYACEHANRLYRASDYLPAEIAEQGARLCEAYRQDQGRVQEYFDALGALILKHAKIPRPRHVELMQAVGTWLGSSLLPDVDELYAASSFSRRQTQRLVQQYFGLSPVALRRKYRALRAAAMLSQPEMAPEDEAALAEAFYDQPHMIREIREFVGRTPARIGDPDSPYLNEMVGGKNLRELDC</sequence>
<proteinExistence type="predicted"/>
<dbReference type="SMART" id="SM00342">
    <property type="entry name" value="HTH_ARAC"/>
    <property type="match status" value="1"/>
</dbReference>
<dbReference type="STRING" id="502682.BMF35_a0642"/>
<dbReference type="KEGG" id="egn:BMF35_a0642"/>
<dbReference type="PATRIC" id="fig|502682.8.peg.1674"/>
<dbReference type="PANTHER" id="PTHR46796">
    <property type="entry name" value="HTH-TYPE TRANSCRIPTIONAL ACTIVATOR RHAS-RELATED"/>
    <property type="match status" value="1"/>
</dbReference>
<dbReference type="AlphaFoldDB" id="A0A0G9MNM9"/>
<dbReference type="Pfam" id="PF12833">
    <property type="entry name" value="HTH_18"/>
    <property type="match status" value="1"/>
</dbReference>
<dbReference type="PROSITE" id="PS01124">
    <property type="entry name" value="HTH_ARAC_FAMILY_2"/>
    <property type="match status" value="1"/>
</dbReference>
<keyword evidence="2" id="KW-0238">DNA-binding</keyword>
<dbReference type="RefSeq" id="WP_047007557.1">
    <property type="nucleotide sequence ID" value="NZ_CP018097.1"/>
</dbReference>
<evidence type="ECO:0000256" key="1">
    <source>
        <dbReference type="ARBA" id="ARBA00023015"/>
    </source>
</evidence>
<keyword evidence="3" id="KW-0804">Transcription</keyword>
<organism evidence="4 5">
    <name type="scientific">Aurantiacibacter gangjinensis</name>
    <dbReference type="NCBI Taxonomy" id="502682"/>
    <lineage>
        <taxon>Bacteria</taxon>
        <taxon>Pseudomonadati</taxon>
        <taxon>Pseudomonadota</taxon>
        <taxon>Alphaproteobacteria</taxon>
        <taxon>Sphingomonadales</taxon>
        <taxon>Erythrobacteraceae</taxon>
        <taxon>Aurantiacibacter</taxon>
    </lineage>
</organism>
<gene>
    <name evidence="4" type="ORF">AAW01_08195</name>
</gene>
<name>A0A0G9MNM9_9SPHN</name>
<dbReference type="InterPro" id="IPR018060">
    <property type="entry name" value="HTH_AraC"/>
</dbReference>
<evidence type="ECO:0000256" key="2">
    <source>
        <dbReference type="ARBA" id="ARBA00023125"/>
    </source>
</evidence>
<comment type="caution">
    <text evidence="4">The sequence shown here is derived from an EMBL/GenBank/DDBJ whole genome shotgun (WGS) entry which is preliminary data.</text>
</comment>
<accession>A0A0G9MNM9</accession>